<evidence type="ECO:0008006" key="3">
    <source>
        <dbReference type="Google" id="ProtNLM"/>
    </source>
</evidence>
<dbReference type="RefSeq" id="WP_168798133.1">
    <property type="nucleotide sequence ID" value="NZ_JBHSNS010000011.1"/>
</dbReference>
<evidence type="ECO:0000313" key="2">
    <source>
        <dbReference type="Proteomes" id="UP001596072"/>
    </source>
</evidence>
<dbReference type="EMBL" id="JBHSNS010000011">
    <property type="protein sequence ID" value="MFC5730815.1"/>
    <property type="molecule type" value="Genomic_DNA"/>
</dbReference>
<name>A0ABW0ZQP5_9ACTN</name>
<evidence type="ECO:0000313" key="1">
    <source>
        <dbReference type="EMBL" id="MFC5730815.1"/>
    </source>
</evidence>
<protein>
    <recommendedName>
        <fullName evidence="3">Peptidase M3A/M3B catalytic domain-containing protein</fullName>
    </recommendedName>
</protein>
<comment type="caution">
    <text evidence="1">The sequence shown here is derived from an EMBL/GenBank/DDBJ whole genome shotgun (WGS) entry which is preliminary data.</text>
</comment>
<gene>
    <name evidence="1" type="ORF">ACFPQB_17980</name>
</gene>
<keyword evidence="2" id="KW-1185">Reference proteome</keyword>
<accession>A0ABW0ZQP5</accession>
<organism evidence="1 2">
    <name type="scientific">Nocardioides vastitatis</name>
    <dbReference type="NCBI Taxonomy" id="2568655"/>
    <lineage>
        <taxon>Bacteria</taxon>
        <taxon>Bacillati</taxon>
        <taxon>Actinomycetota</taxon>
        <taxon>Actinomycetes</taxon>
        <taxon>Propionibacteriales</taxon>
        <taxon>Nocardioidaceae</taxon>
        <taxon>Nocardioides</taxon>
    </lineage>
</organism>
<sequence length="474" mass="52187">MGGVYAASDGIFYILLKQDAAASWVGTYLTAVADTIRYETQRWFGQDFTILVRRECLDTCDYVRGTVQAMLVARPDLGQQCQAILDALLAYEALFAVPGLDSADFATYWPLFQEDDRTRGPRPAAGYPECLRGYFQLTQDAHDIEVMASAWLELDLPIVESIVAEVTALPFFPAGWSGSLQDVWDAVSAQYSVDFDDALIARMVEVTDAFGAAYIVGHTAADPVRFAATPAYLVNLVTGGEDFAVDYLDPMSAYSQLYLTSAKNSSLLTMINILVHEASHGYNFVLSARNTALSPLLNVNTALEVPTTEGMAFWREFEYYSAAQQLLGRTDLDPTQVTYLQLYGATLAEQQAAVLCARLETYLWRLVRYVRALCDVRVNGRHQTYTDFIAWASTATGLSEEFLHGECFTFMASPGYAPCYALGAATYAAAQAQAKKRGVTELEFNTAASSMGFYAWPVAELRLNSLCETARATP</sequence>
<dbReference type="Proteomes" id="UP001596072">
    <property type="component" value="Unassembled WGS sequence"/>
</dbReference>
<reference evidence="2" key="1">
    <citation type="journal article" date="2019" name="Int. J. Syst. Evol. Microbiol.">
        <title>The Global Catalogue of Microorganisms (GCM) 10K type strain sequencing project: providing services to taxonomists for standard genome sequencing and annotation.</title>
        <authorList>
            <consortium name="The Broad Institute Genomics Platform"/>
            <consortium name="The Broad Institute Genome Sequencing Center for Infectious Disease"/>
            <person name="Wu L."/>
            <person name="Ma J."/>
        </authorList>
    </citation>
    <scope>NUCLEOTIDE SEQUENCE [LARGE SCALE GENOMIC DNA]</scope>
    <source>
        <strain evidence="2">YIM 94188</strain>
    </source>
</reference>
<proteinExistence type="predicted"/>